<dbReference type="InterPro" id="IPR018247">
    <property type="entry name" value="EF_Hand_1_Ca_BS"/>
</dbReference>
<comment type="caution">
    <text evidence="4">The sequence shown here is derived from an EMBL/GenBank/DDBJ whole genome shotgun (WGS) entry which is preliminary data.</text>
</comment>
<name>A0ABV0EIX8_9BURK</name>
<reference evidence="4 5" key="1">
    <citation type="submission" date="2024-02" db="EMBL/GenBank/DDBJ databases">
        <title>New thermophilic sulfur-oxidizing bacteria from a hot springs of the Uzon caldera (Kamchatka, Russia).</title>
        <authorList>
            <person name="Dukat A.M."/>
            <person name="Elcheninov A.G."/>
            <person name="Frolov E.N."/>
        </authorList>
    </citation>
    <scope>NUCLEOTIDE SEQUENCE [LARGE SCALE GENOMIC DNA]</scope>
    <source>
        <strain evidence="4 5">AK1</strain>
    </source>
</reference>
<dbReference type="Proteomes" id="UP001482231">
    <property type="component" value="Unassembled WGS sequence"/>
</dbReference>
<feature type="compositionally biased region" description="Polar residues" evidence="1">
    <location>
        <begin position="622"/>
        <end position="634"/>
    </location>
</feature>
<keyword evidence="5" id="KW-1185">Reference proteome</keyword>
<gene>
    <name evidence="4" type="ORF">V6E02_10720</name>
</gene>
<feature type="domain" description="TraG N-terminal Proteobacteria" evidence="3">
    <location>
        <begin position="4"/>
        <end position="451"/>
    </location>
</feature>
<feature type="transmembrane region" description="Helical" evidence="2">
    <location>
        <begin position="32"/>
        <end position="50"/>
    </location>
</feature>
<organism evidence="4 5">
    <name type="scientific">Thiobacter aerophilum</name>
    <dbReference type="NCBI Taxonomy" id="3121275"/>
    <lineage>
        <taxon>Bacteria</taxon>
        <taxon>Pseudomonadati</taxon>
        <taxon>Pseudomonadota</taxon>
        <taxon>Betaproteobacteria</taxon>
        <taxon>Burkholderiales</taxon>
        <taxon>Thiobacteraceae</taxon>
        <taxon>Thiobacter</taxon>
    </lineage>
</organism>
<keyword evidence="2" id="KW-0812">Transmembrane</keyword>
<feature type="transmembrane region" description="Helical" evidence="2">
    <location>
        <begin position="364"/>
        <end position="383"/>
    </location>
</feature>
<keyword evidence="2" id="KW-1133">Transmembrane helix</keyword>
<evidence type="ECO:0000256" key="2">
    <source>
        <dbReference type="SAM" id="Phobius"/>
    </source>
</evidence>
<accession>A0ABV0EIX8</accession>
<feature type="transmembrane region" description="Helical" evidence="2">
    <location>
        <begin position="336"/>
        <end position="357"/>
    </location>
</feature>
<keyword evidence="2" id="KW-0472">Membrane</keyword>
<evidence type="ECO:0000313" key="5">
    <source>
        <dbReference type="Proteomes" id="UP001482231"/>
    </source>
</evidence>
<feature type="compositionally biased region" description="Low complexity" evidence="1">
    <location>
        <begin position="605"/>
        <end position="615"/>
    </location>
</feature>
<dbReference type="InterPro" id="IPR012931">
    <property type="entry name" value="TraG_N_Proteobacteria"/>
</dbReference>
<proteinExistence type="predicted"/>
<feature type="transmembrane region" description="Helical" evidence="2">
    <location>
        <begin position="62"/>
        <end position="83"/>
    </location>
</feature>
<protein>
    <submittedName>
        <fullName evidence="4">Conjugal transfer protein TraG N-terminal domain-containing protein</fullName>
    </submittedName>
</protein>
<evidence type="ECO:0000256" key="1">
    <source>
        <dbReference type="SAM" id="MobiDB-lite"/>
    </source>
</evidence>
<evidence type="ECO:0000259" key="3">
    <source>
        <dbReference type="Pfam" id="PF07916"/>
    </source>
</evidence>
<dbReference type="PROSITE" id="PS00018">
    <property type="entry name" value="EF_HAND_1"/>
    <property type="match status" value="1"/>
</dbReference>
<feature type="region of interest" description="Disordered" evidence="1">
    <location>
        <begin position="597"/>
        <end position="659"/>
    </location>
</feature>
<dbReference type="RefSeq" id="WP_347308795.1">
    <property type="nucleotide sequence ID" value="NZ_JBAJEX010000009.1"/>
</dbReference>
<evidence type="ECO:0000313" key="4">
    <source>
        <dbReference type="EMBL" id="MEO1767683.1"/>
    </source>
</evidence>
<sequence>MNYEVYSYWNLPELEGVFNAIAALTASSDFTGLLRLLALVAIISLVMAALSGRARHEDFWRWVIMLAVINGMLLVPKATVILIDRTSSQPPRVIGNVPIGLAALAHGTSKIGDWLTRAYETVFALPNDLQFQQNGMMFGHRMLTESVKLAPEIVNGRWMRDFQEFWRECVMPDIASGYLPVDTLRNSHNFWGELNNTNPALYVTLSTVGTVNCPSAYTDLTNRLDGAVVPAAIQLQADMYYPGQPANTTKYKNALSQAYAFGLNNSSTAESIVKQQMSINAGIRAYCETFVQLGDANKASLCYSSAMGAHQTNYTYQVLAKIAESSMPKVKSAIEIIQYAVFPIILAFAIVAGHMGLSVLKTYVMSLVWIQLWAPLYAVIHYIQTIRLPEYANQLAGLGDTLAGQSGLLQMGVSDQAVAGMLVVAIPPIAAALVKGGEVGLQAVAGLVSAPRTAEQQAAANAKGNESVGQWNAAPTIRSGVPNIMVAGEQGRVEQEGLVYRFSGSWGQAAALDLNRDGRITFDEITFFQGLGTAMFGGKAGLSLGQSRSDGIYSDESVQKGEGRAASLGDTQTARLNREKTADWSRKFTQALNREIGHETGGGTTTAAGHASNTHSEASGHKTLNNNEGSSFNSRAGVGAGPQRGTTTNNEEGGNVGNRKKLAGLLSGAMSASVTGEIKTAQQYMEAATETMKAMSQDDVRKSYDIVSRALKKIAGTTSDQGMRQAAERLAAALDNAKTLDSKELASIMEQASAGNRRDVTSRNAAEISIDTSRELFRTAWMMMASREGWDDTVTPERLEMFAREWNNNASFREDAEIAMLERLKGNKLMQTGVQAPLSQEELKKDGDAKVKNLEQKGNEAVKQKNLDNKREVEREQPFDARSMPSIAPAAQAYAEAMRHADKEVQQRAAQMHLEQGILTVANELYHNRQKGVIQNIANTWLGGIGSASPQEYATKLREAAHKDPELARILAVIGMNHEKAKILPTEENLNVVTQMAGRSIANAEGNVSTMWYDVKTNTTQWAKSVFSSINNALDRTVSHGHQVVEGATGGEKTPPPNNR</sequence>
<feature type="region of interest" description="Disordered" evidence="1">
    <location>
        <begin position="553"/>
        <end position="581"/>
    </location>
</feature>
<dbReference type="EMBL" id="JBAJEX010000009">
    <property type="protein sequence ID" value="MEO1767683.1"/>
    <property type="molecule type" value="Genomic_DNA"/>
</dbReference>
<dbReference type="Pfam" id="PF07916">
    <property type="entry name" value="TraG_N"/>
    <property type="match status" value="1"/>
</dbReference>